<accession>A0A1I3GL50</accession>
<dbReference type="EMBL" id="FOQT01000003">
    <property type="protein sequence ID" value="SFI24198.1"/>
    <property type="molecule type" value="Genomic_DNA"/>
</dbReference>
<dbReference type="PANTHER" id="PTHR22916">
    <property type="entry name" value="GLYCOSYLTRANSFERASE"/>
    <property type="match status" value="1"/>
</dbReference>
<dbReference type="Proteomes" id="UP000198931">
    <property type="component" value="Unassembled WGS sequence"/>
</dbReference>
<evidence type="ECO:0000313" key="2">
    <source>
        <dbReference type="EMBL" id="SFI24198.1"/>
    </source>
</evidence>
<name>A0A1I3GL50_9FLAO</name>
<keyword evidence="2" id="KW-0808">Transferase</keyword>
<dbReference type="PROSITE" id="PS50097">
    <property type="entry name" value="BTB"/>
    <property type="match status" value="1"/>
</dbReference>
<dbReference type="InterPro" id="IPR029044">
    <property type="entry name" value="Nucleotide-diphossugar_trans"/>
</dbReference>
<dbReference type="InterPro" id="IPR001173">
    <property type="entry name" value="Glyco_trans_2-like"/>
</dbReference>
<sequence>MEENPWVSIICACYNQSSFVVESLESVKNQTYKNLEIIIYDDASKDNSVEIIDGWILKNQDLNIRFIKNVQNIGICKSLNNAQSFATGKYIQLLALDDILLPDKIERHVKILEKSQENEALVFTDAYLMDDKSQIYQNKFIAYHKRFLSLKTENYFEDLLTGNFIPAMSILYKKKIFSDIGFWDEDLVFEDYDMLLRIAKIYNFIFDENISVKYRFHENNSHKKLSSKMYKSNYLLLLKHIDHNDAVNKYLKEYIIKSYKNNNLQGEQIKFFQYIKPKNFRDHWLLENKNQKFYKIIEKILQVKNLFIYS</sequence>
<proteinExistence type="predicted"/>
<dbReference type="OrthoDB" id="396512at2"/>
<keyword evidence="3" id="KW-1185">Reference proteome</keyword>
<protein>
    <submittedName>
        <fullName evidence="2">Glycosyltransferase, GT2 family</fullName>
    </submittedName>
</protein>
<dbReference type="SUPFAM" id="SSF53448">
    <property type="entry name" value="Nucleotide-diphospho-sugar transferases"/>
    <property type="match status" value="1"/>
</dbReference>
<dbReference type="Gene3D" id="3.90.550.10">
    <property type="entry name" value="Spore Coat Polysaccharide Biosynthesis Protein SpsA, Chain A"/>
    <property type="match status" value="1"/>
</dbReference>
<dbReference type="PANTHER" id="PTHR22916:SF3">
    <property type="entry name" value="UDP-GLCNAC:BETAGAL BETA-1,3-N-ACETYLGLUCOSAMINYLTRANSFERASE-LIKE PROTEIN 1"/>
    <property type="match status" value="1"/>
</dbReference>
<evidence type="ECO:0000313" key="3">
    <source>
        <dbReference type="Proteomes" id="UP000198931"/>
    </source>
</evidence>
<gene>
    <name evidence="2" type="ORF">SAMN05443292_1904</name>
</gene>
<organism evidence="2 3">
    <name type="scientific">Halpernia frigidisoli</name>
    <dbReference type="NCBI Taxonomy" id="1125876"/>
    <lineage>
        <taxon>Bacteria</taxon>
        <taxon>Pseudomonadati</taxon>
        <taxon>Bacteroidota</taxon>
        <taxon>Flavobacteriia</taxon>
        <taxon>Flavobacteriales</taxon>
        <taxon>Weeksellaceae</taxon>
        <taxon>Chryseobacterium group</taxon>
        <taxon>Halpernia</taxon>
    </lineage>
</organism>
<feature type="domain" description="BTB" evidence="1">
    <location>
        <begin position="124"/>
        <end position="214"/>
    </location>
</feature>
<dbReference type="STRING" id="1125876.SAMN05443292_1904"/>
<dbReference type="InterPro" id="IPR000210">
    <property type="entry name" value="BTB/POZ_dom"/>
</dbReference>
<reference evidence="2 3" key="1">
    <citation type="submission" date="2016-10" db="EMBL/GenBank/DDBJ databases">
        <authorList>
            <person name="de Groot N.N."/>
        </authorList>
    </citation>
    <scope>NUCLEOTIDE SEQUENCE [LARGE SCALE GENOMIC DNA]</scope>
    <source>
        <strain evidence="2 3">DSM 26000</strain>
    </source>
</reference>
<evidence type="ECO:0000259" key="1">
    <source>
        <dbReference type="PROSITE" id="PS50097"/>
    </source>
</evidence>
<dbReference type="AlphaFoldDB" id="A0A1I3GL50"/>
<dbReference type="GO" id="GO:0016758">
    <property type="term" value="F:hexosyltransferase activity"/>
    <property type="evidence" value="ECO:0007669"/>
    <property type="project" value="UniProtKB-ARBA"/>
</dbReference>
<dbReference type="Pfam" id="PF00535">
    <property type="entry name" value="Glycos_transf_2"/>
    <property type="match status" value="1"/>
</dbReference>
<dbReference type="RefSeq" id="WP_090079992.1">
    <property type="nucleotide sequence ID" value="NZ_FOQT01000003.1"/>
</dbReference>